<organism evidence="1 2">
    <name type="scientific">Sciurus vulgaris</name>
    <name type="common">Eurasian red squirrel</name>
    <dbReference type="NCBI Taxonomy" id="55149"/>
    <lineage>
        <taxon>Eukaryota</taxon>
        <taxon>Metazoa</taxon>
        <taxon>Chordata</taxon>
        <taxon>Craniata</taxon>
        <taxon>Vertebrata</taxon>
        <taxon>Euteleostomi</taxon>
        <taxon>Mammalia</taxon>
        <taxon>Eutheria</taxon>
        <taxon>Euarchontoglires</taxon>
        <taxon>Glires</taxon>
        <taxon>Rodentia</taxon>
        <taxon>Sciuromorpha</taxon>
        <taxon>Sciuridae</taxon>
        <taxon>Sciurinae</taxon>
        <taxon>Sciurini</taxon>
        <taxon>Sciurus</taxon>
    </lineage>
</organism>
<dbReference type="Ensembl" id="ENSSVLT00005034990.1">
    <property type="protein sequence ID" value="ENSSVLP00005031504.1"/>
    <property type="gene ID" value="ENSSVLG00005024832.1"/>
</dbReference>
<evidence type="ECO:0000313" key="2">
    <source>
        <dbReference type="Proteomes" id="UP000694564"/>
    </source>
</evidence>
<evidence type="ECO:0000313" key="1">
    <source>
        <dbReference type="Ensembl" id="ENSSVLP00005031504.1"/>
    </source>
</evidence>
<dbReference type="AlphaFoldDB" id="A0A8D2E048"/>
<proteinExistence type="predicted"/>
<reference evidence="1" key="2">
    <citation type="submission" date="2025-09" db="UniProtKB">
        <authorList>
            <consortium name="Ensembl"/>
        </authorList>
    </citation>
    <scope>IDENTIFICATION</scope>
</reference>
<name>A0A8D2E048_SCIVU</name>
<protein>
    <submittedName>
        <fullName evidence="1">Uncharacterized protein</fullName>
    </submittedName>
</protein>
<keyword evidence="2" id="KW-1185">Reference proteome</keyword>
<dbReference type="Proteomes" id="UP000694564">
    <property type="component" value="Chromosome 14"/>
</dbReference>
<reference evidence="1" key="1">
    <citation type="submission" date="2025-08" db="UniProtKB">
        <authorList>
            <consortium name="Ensembl"/>
        </authorList>
    </citation>
    <scope>IDENTIFICATION</scope>
</reference>
<sequence>MCSFSFYCVYPTWYEVECHYDFDFSLSCIVNDVEHLFMCLLAIFISFEEKSIQIFCPLFNQVIFFIAELYESFIYSGNKSLIKYMVCKNHPPPFCKLFIHFLDCVL</sequence>
<accession>A0A8D2E048</accession>